<sequence>MLNFRRVKDARRLSKRRIDILSQFVLQEKSVDGGRKLVWSSFKGRKMTLYPTSLDGHLNIMNHDPRDPSPCETIIESTDVEWYIFQKRSPYVRNCNQRTQCTCGSK</sequence>
<dbReference type="EMBL" id="JAPEIS010000016">
    <property type="protein sequence ID" value="KAJ8058290.1"/>
    <property type="molecule type" value="Genomic_DNA"/>
</dbReference>
<accession>A0A9X0DDA6</accession>
<protein>
    <submittedName>
        <fullName evidence="1">Uncharacterized protein</fullName>
    </submittedName>
</protein>
<comment type="caution">
    <text evidence="1">The sequence shown here is derived from an EMBL/GenBank/DDBJ whole genome shotgun (WGS) entry which is preliminary data.</text>
</comment>
<dbReference type="AlphaFoldDB" id="A0A9X0DDA6"/>
<organism evidence="1 2">
    <name type="scientific">Sclerotinia nivalis</name>
    <dbReference type="NCBI Taxonomy" id="352851"/>
    <lineage>
        <taxon>Eukaryota</taxon>
        <taxon>Fungi</taxon>
        <taxon>Dikarya</taxon>
        <taxon>Ascomycota</taxon>
        <taxon>Pezizomycotina</taxon>
        <taxon>Leotiomycetes</taxon>
        <taxon>Helotiales</taxon>
        <taxon>Sclerotiniaceae</taxon>
        <taxon>Sclerotinia</taxon>
    </lineage>
</organism>
<keyword evidence="2" id="KW-1185">Reference proteome</keyword>
<proteinExistence type="predicted"/>
<reference evidence="1" key="1">
    <citation type="submission" date="2022-11" db="EMBL/GenBank/DDBJ databases">
        <title>Genome Resource of Sclerotinia nivalis Strain SnTB1, a Plant Pathogen Isolated from American Ginseng.</title>
        <authorList>
            <person name="Fan S."/>
        </authorList>
    </citation>
    <scope>NUCLEOTIDE SEQUENCE</scope>
    <source>
        <strain evidence="1">SnTB1</strain>
    </source>
</reference>
<evidence type="ECO:0000313" key="2">
    <source>
        <dbReference type="Proteomes" id="UP001152300"/>
    </source>
</evidence>
<evidence type="ECO:0000313" key="1">
    <source>
        <dbReference type="EMBL" id="KAJ8058290.1"/>
    </source>
</evidence>
<dbReference type="Proteomes" id="UP001152300">
    <property type="component" value="Unassembled WGS sequence"/>
</dbReference>
<name>A0A9X0DDA6_9HELO</name>
<gene>
    <name evidence="1" type="ORF">OCU04_012484</name>
</gene>